<dbReference type="RefSeq" id="WP_009529653.1">
    <property type="nucleotide sequence ID" value="NZ_JH414614.1"/>
</dbReference>
<organism evidence="2 3">
    <name type="scientific">Peptoanaerobacter stomatis</name>
    <dbReference type="NCBI Taxonomy" id="796937"/>
    <lineage>
        <taxon>Bacteria</taxon>
        <taxon>Bacillati</taxon>
        <taxon>Bacillota</taxon>
        <taxon>Clostridia</taxon>
        <taxon>Peptostreptococcales</taxon>
        <taxon>Filifactoraceae</taxon>
        <taxon>Peptoanaerobacter</taxon>
    </lineage>
</organism>
<dbReference type="PATRIC" id="fig|796940.3.peg.1189"/>
<dbReference type="InterPro" id="IPR038763">
    <property type="entry name" value="DHH_sf"/>
</dbReference>
<dbReference type="SUPFAM" id="SSF64182">
    <property type="entry name" value="DHH phosphoesterases"/>
    <property type="match status" value="1"/>
</dbReference>
<comment type="caution">
    <text evidence="2">The sequence shown here is derived from an EMBL/GenBank/DDBJ whole genome shotgun (WGS) entry which is preliminary data.</text>
</comment>
<dbReference type="PANTHER" id="PTHR47618:SF2">
    <property type="entry name" value="CYCLIC-DI-AMP PHOSPHODIESTERASE GDPP"/>
    <property type="match status" value="1"/>
</dbReference>
<evidence type="ECO:0000259" key="1">
    <source>
        <dbReference type="Pfam" id="PF02272"/>
    </source>
</evidence>
<dbReference type="InterPro" id="IPR051319">
    <property type="entry name" value="Oligoribo/pAp-PDE_c-di-AMP_PDE"/>
</dbReference>
<dbReference type="AlphaFoldDB" id="G9XD33"/>
<sequence>MGIKGIQASFVVIEGINGTVQVSARSIENINVQVIMEKLGGGGHIDTAATQIRDKSVDEVIAWVEETVKTYIKEEYNK</sequence>
<reference evidence="2 3" key="1">
    <citation type="submission" date="2011-08" db="EMBL/GenBank/DDBJ databases">
        <title>The Genome Sequence of Eubacteriaceae bacterium CM5.</title>
        <authorList>
            <consortium name="The Broad Institute Genome Sequencing Platform"/>
            <person name="Earl A."/>
            <person name="Ward D."/>
            <person name="Feldgarden M."/>
            <person name="Gevers D."/>
            <person name="Sizova M."/>
            <person name="Hazen A."/>
            <person name="Epstein S."/>
            <person name="Young S.K."/>
            <person name="Zeng Q."/>
            <person name="Gargeya S."/>
            <person name="Fitzgerald M."/>
            <person name="Haas B."/>
            <person name="Abouelleil A."/>
            <person name="Alvarado L."/>
            <person name="Arachchi H.M."/>
            <person name="Berlin A."/>
            <person name="Brown A."/>
            <person name="Chapman S.B."/>
            <person name="Chen Z."/>
            <person name="Dunbar C."/>
            <person name="Freedman E."/>
            <person name="Gearin G."/>
            <person name="Gellesch M."/>
            <person name="Goldberg J."/>
            <person name="Griggs A."/>
            <person name="Gujja S."/>
            <person name="Heiman D."/>
            <person name="Howarth C."/>
            <person name="Larson L."/>
            <person name="Lui A."/>
            <person name="MacDonald P.J.P."/>
            <person name="Montmayeur A."/>
            <person name="Murphy C."/>
            <person name="Neiman D."/>
            <person name="Pearson M."/>
            <person name="Priest M."/>
            <person name="Roberts A."/>
            <person name="Saif S."/>
            <person name="Shea T."/>
            <person name="Shenoy N."/>
            <person name="Sisk P."/>
            <person name="Stolte C."/>
            <person name="Sykes S."/>
            <person name="Wortman J."/>
            <person name="Nusbaum C."/>
            <person name="Birren B."/>
        </authorList>
    </citation>
    <scope>NUCLEOTIDE SEQUENCE [LARGE SCALE GENOMIC DNA]</scope>
    <source>
        <strain evidence="2 3">CM5</strain>
    </source>
</reference>
<dbReference type="Pfam" id="PF02272">
    <property type="entry name" value="DHHA1"/>
    <property type="match status" value="1"/>
</dbReference>
<dbReference type="PANTHER" id="PTHR47618">
    <property type="entry name" value="BIFUNCTIONAL OLIGORIBONUCLEASE AND PAP PHOSPHATASE NRNA"/>
    <property type="match status" value="1"/>
</dbReference>
<evidence type="ECO:0000313" key="3">
    <source>
        <dbReference type="Proteomes" id="UP000003379"/>
    </source>
</evidence>
<name>G9XD33_9FIRM</name>
<dbReference type="HOGENOM" id="CLU_2618893_0_0_9"/>
<evidence type="ECO:0000313" key="2">
    <source>
        <dbReference type="EMBL" id="EHL19129.1"/>
    </source>
</evidence>
<dbReference type="Gene3D" id="3.10.310.30">
    <property type="match status" value="1"/>
</dbReference>
<gene>
    <name evidence="2" type="ORF">HMPREF9628_01760</name>
</gene>
<proteinExistence type="predicted"/>
<accession>G9XD33</accession>
<dbReference type="GO" id="GO:0003676">
    <property type="term" value="F:nucleic acid binding"/>
    <property type="evidence" value="ECO:0007669"/>
    <property type="project" value="InterPro"/>
</dbReference>
<dbReference type="Proteomes" id="UP000003379">
    <property type="component" value="Unassembled WGS sequence"/>
</dbReference>
<protein>
    <recommendedName>
        <fullName evidence="1">DHHA1 domain-containing protein</fullName>
    </recommendedName>
</protein>
<dbReference type="InterPro" id="IPR003156">
    <property type="entry name" value="DHHA1_dom"/>
</dbReference>
<feature type="domain" description="DHHA1" evidence="1">
    <location>
        <begin position="3"/>
        <end position="69"/>
    </location>
</feature>
<dbReference type="EMBL" id="AFZG01000029">
    <property type="protein sequence ID" value="EHL19129.1"/>
    <property type="molecule type" value="Genomic_DNA"/>
</dbReference>